<evidence type="ECO:0000256" key="2">
    <source>
        <dbReference type="SAM" id="Phobius"/>
    </source>
</evidence>
<dbReference type="AlphaFoldDB" id="A0A239YZN4"/>
<evidence type="ECO:0000259" key="3">
    <source>
        <dbReference type="Pfam" id="PF20177"/>
    </source>
</evidence>
<feature type="domain" description="DUF6542" evidence="3">
    <location>
        <begin position="17"/>
        <end position="138"/>
    </location>
</feature>
<dbReference type="Pfam" id="PF20177">
    <property type="entry name" value="DUF6542"/>
    <property type="match status" value="1"/>
</dbReference>
<feature type="region of interest" description="Disordered" evidence="1">
    <location>
        <begin position="148"/>
        <end position="206"/>
    </location>
</feature>
<keyword evidence="2" id="KW-0812">Transmembrane</keyword>
<dbReference type="InterPro" id="IPR046672">
    <property type="entry name" value="DUF6542"/>
</dbReference>
<protein>
    <submittedName>
        <fullName evidence="4">Gamma-aminobutyrate permease or related permease</fullName>
    </submittedName>
</protein>
<gene>
    <name evidence="4" type="ORF">SAMEA4535761_00878</name>
</gene>
<evidence type="ECO:0000256" key="1">
    <source>
        <dbReference type="SAM" id="MobiDB-lite"/>
    </source>
</evidence>
<reference evidence="4 5" key="1">
    <citation type="submission" date="2017-06" db="EMBL/GenBank/DDBJ databases">
        <authorList>
            <consortium name="Pathogen Informatics"/>
        </authorList>
    </citation>
    <scope>NUCLEOTIDE SEQUENCE [LARGE SCALE GENOMIC DNA]</scope>
    <source>
        <strain evidence="4 5">NCTC13015</strain>
    </source>
</reference>
<name>A0A239YZN4_9CORY</name>
<feature type="transmembrane region" description="Helical" evidence="2">
    <location>
        <begin position="119"/>
        <end position="137"/>
    </location>
</feature>
<organism evidence="4 5">
    <name type="scientific">Corynebacterium imitans</name>
    <dbReference type="NCBI Taxonomy" id="156978"/>
    <lineage>
        <taxon>Bacteria</taxon>
        <taxon>Bacillati</taxon>
        <taxon>Actinomycetota</taxon>
        <taxon>Actinomycetes</taxon>
        <taxon>Mycobacteriales</taxon>
        <taxon>Corynebacteriaceae</taxon>
        <taxon>Corynebacterium</taxon>
    </lineage>
</organism>
<feature type="transmembrane region" description="Helical" evidence="2">
    <location>
        <begin position="69"/>
        <end position="90"/>
    </location>
</feature>
<sequence length="206" mass="22424">MSHVIRNTNAPSAAFQGLPTGSAIGILFAALFTGALLSIYSGVIGWPLLTCFIIATLVVTTLVNPKGLFLTVASAPILLFLTVLATGYVISRSEIAVGGVSSKAALLAVFYPITEVFPVLFTVTVGAVIIAVARYKLVERQNRARTRTETFERHQVAESNRRAASQSRRARERTSSVSVQELLNRAKEERERSTRNRGGLRDNLYD</sequence>
<feature type="transmembrane region" description="Helical" evidence="2">
    <location>
        <begin position="20"/>
        <end position="39"/>
    </location>
</feature>
<keyword evidence="2" id="KW-0472">Membrane</keyword>
<evidence type="ECO:0000313" key="4">
    <source>
        <dbReference type="EMBL" id="SNV64559.1"/>
    </source>
</evidence>
<dbReference type="RefSeq" id="WP_084674262.1">
    <property type="nucleotide sequence ID" value="NZ_CP009211.1"/>
</dbReference>
<feature type="transmembrane region" description="Helical" evidence="2">
    <location>
        <begin position="46"/>
        <end position="63"/>
    </location>
</feature>
<keyword evidence="2" id="KW-1133">Transmembrane helix</keyword>
<evidence type="ECO:0000313" key="5">
    <source>
        <dbReference type="Proteomes" id="UP000215374"/>
    </source>
</evidence>
<dbReference type="Proteomes" id="UP000215374">
    <property type="component" value="Chromosome 1"/>
</dbReference>
<feature type="compositionally biased region" description="Basic and acidic residues" evidence="1">
    <location>
        <begin position="184"/>
        <end position="206"/>
    </location>
</feature>
<feature type="compositionally biased region" description="Basic and acidic residues" evidence="1">
    <location>
        <begin position="148"/>
        <end position="161"/>
    </location>
</feature>
<proteinExistence type="predicted"/>
<dbReference type="EMBL" id="LT906467">
    <property type="protein sequence ID" value="SNV64559.1"/>
    <property type="molecule type" value="Genomic_DNA"/>
</dbReference>
<accession>A0A239YZN4</accession>